<dbReference type="PANTHER" id="PTHR42282:SF1">
    <property type="entry name" value="PANTOATE KINASE"/>
    <property type="match status" value="1"/>
</dbReference>
<dbReference type="GO" id="GO:0015937">
    <property type="term" value="P:coenzyme A biosynthetic process"/>
    <property type="evidence" value="ECO:0007669"/>
    <property type="project" value="UniProtKB-UniRule"/>
</dbReference>
<protein>
    <recommendedName>
        <fullName evidence="1">Pantoate kinase</fullName>
        <shortName evidence="1">PoK</shortName>
        <ecNumber evidence="1">2.7.1.169</ecNumber>
    </recommendedName>
</protein>
<keyword evidence="1" id="KW-0418">Kinase</keyword>
<name>A0A2R7Y4Z7_9CREN</name>
<comment type="similarity">
    <text evidence="1">Belongs to the GHMP kinase family. PoK subfamily.</text>
</comment>
<comment type="function">
    <text evidence="1">Phosphorylates (R)-pantoate to form (R)-4-phosphopantoate in the CoA biosynthesis pathway.</text>
</comment>
<dbReference type="InterPro" id="IPR012043">
    <property type="entry name" value="PoK"/>
</dbReference>
<comment type="caution">
    <text evidence="2">The sequence shown here is derived from an EMBL/GenBank/DDBJ whole genome shotgun (WGS) entry which is preliminary data.</text>
</comment>
<keyword evidence="1" id="KW-0067">ATP-binding</keyword>
<evidence type="ECO:0000313" key="3">
    <source>
        <dbReference type="Proteomes" id="UP000244093"/>
    </source>
</evidence>
<keyword evidence="1" id="KW-0173">Coenzyme A biosynthesis</keyword>
<dbReference type="GO" id="GO:0016301">
    <property type="term" value="F:kinase activity"/>
    <property type="evidence" value="ECO:0007669"/>
    <property type="project" value="UniProtKB-UniRule"/>
</dbReference>
<sequence length="297" mass="31979">MLEMNSHMVRELKIPLHITGFWIPHYTSDPITTGSLGVGLTLEPVVTSKNFSEKTLKLNLVEVGQDLKQVMESLAGVKDLGAFVASPVGLGQGLGLSAALSITLATSALIKRAIPITLKKVGVLAHMAEVTLRTGLGDVIAELIGGGLVIRLKPGPPGVGEVDVVPVKENVAVCVGLVRKGLTTPEMLKLYAGKIRKYGLESYLKFLRNPSLDTFIEQAHEFSVKTGMLENTLKDKVDDSLRTLLSKGAVLGYFVKKGTIAVLTQANYINETYEVLKKISEPLGVFKICRHGTLFSS</sequence>
<gene>
    <name evidence="2" type="ORF">B7O98_07225</name>
</gene>
<dbReference type="AlphaFoldDB" id="A0A2R7Y4Z7"/>
<organism evidence="2 3">
    <name type="scientific">Zestosphaera tikiterensis</name>
    <dbReference type="NCBI Taxonomy" id="1973259"/>
    <lineage>
        <taxon>Archaea</taxon>
        <taxon>Thermoproteota</taxon>
        <taxon>Thermoprotei</taxon>
        <taxon>Desulfurococcales</taxon>
        <taxon>Desulfurococcaceae</taxon>
        <taxon>Zestosphaera</taxon>
    </lineage>
</organism>
<dbReference type="UniPathway" id="UPA00241"/>
<dbReference type="PANTHER" id="PTHR42282">
    <property type="entry name" value="PANTOATE KINASE-RELATED"/>
    <property type="match status" value="1"/>
</dbReference>
<comment type="pathway">
    <text evidence="1">Cofactor biosynthesis; coenzyme A biosynthesis.</text>
</comment>
<dbReference type="HAMAP" id="MF_02223">
    <property type="entry name" value="Pantoate_kinase"/>
    <property type="match status" value="1"/>
</dbReference>
<keyword evidence="1" id="KW-0808">Transferase</keyword>
<comment type="catalytic activity">
    <reaction evidence="1">
        <text>(R)-pantoate + ATP = (R)-4-phosphopantoate + ADP + H(+)</text>
        <dbReference type="Rhea" id="RHEA:28246"/>
        <dbReference type="ChEBI" id="CHEBI:15378"/>
        <dbReference type="ChEBI" id="CHEBI:15980"/>
        <dbReference type="ChEBI" id="CHEBI:30616"/>
        <dbReference type="ChEBI" id="CHEBI:61294"/>
        <dbReference type="ChEBI" id="CHEBI:456216"/>
        <dbReference type="EC" id="2.7.1.169"/>
    </reaction>
</comment>
<dbReference type="GO" id="GO:0005524">
    <property type="term" value="F:ATP binding"/>
    <property type="evidence" value="ECO:0007669"/>
    <property type="project" value="UniProtKB-KW"/>
</dbReference>
<dbReference type="EMBL" id="NBVN01000004">
    <property type="protein sequence ID" value="PUA32437.1"/>
    <property type="molecule type" value="Genomic_DNA"/>
</dbReference>
<dbReference type="Proteomes" id="UP000244093">
    <property type="component" value="Unassembled WGS sequence"/>
</dbReference>
<accession>A0A2R7Y4Z7</accession>
<evidence type="ECO:0000313" key="2">
    <source>
        <dbReference type="EMBL" id="PUA32437.1"/>
    </source>
</evidence>
<dbReference type="PIRSF" id="PIRSF016896">
    <property type="entry name" value="GHMP_arc_MJ0969"/>
    <property type="match status" value="1"/>
</dbReference>
<evidence type="ECO:0000256" key="1">
    <source>
        <dbReference type="HAMAP-Rule" id="MF_02223"/>
    </source>
</evidence>
<keyword evidence="1" id="KW-0547">Nucleotide-binding</keyword>
<proteinExistence type="inferred from homology"/>
<dbReference type="EC" id="2.7.1.169" evidence="1"/>
<reference evidence="2 3" key="1">
    <citation type="journal article" date="2018" name="Syst. Appl. Microbiol.">
        <title>A new symbiotic nanoarchaeote (Candidatus Nanoclepta minutus) and its host (Zestosphaera tikiterensis gen. nov., sp. nov.) from a New Zealand hot spring.</title>
        <authorList>
            <person name="St John E."/>
            <person name="Liu Y."/>
            <person name="Podar M."/>
            <person name="Stott M.B."/>
            <person name="Meneghin J."/>
            <person name="Chen Z."/>
            <person name="Lagutin K."/>
            <person name="Mitchell K."/>
            <person name="Reysenbach A.L."/>
        </authorList>
    </citation>
    <scope>NUCLEOTIDE SEQUENCE [LARGE SCALE GENOMIC DNA]</scope>
    <source>
        <strain evidence="2">NZ3</strain>
    </source>
</reference>